<evidence type="ECO:0000259" key="2">
    <source>
        <dbReference type="Pfam" id="PF12937"/>
    </source>
</evidence>
<dbReference type="EMBL" id="JARJCM010000028">
    <property type="protein sequence ID" value="KAJ7039192.1"/>
    <property type="molecule type" value="Genomic_DNA"/>
</dbReference>
<feature type="domain" description="F-box" evidence="2">
    <location>
        <begin position="9"/>
        <end position="46"/>
    </location>
</feature>
<evidence type="ECO:0000313" key="3">
    <source>
        <dbReference type="EMBL" id="KAJ7039192.1"/>
    </source>
</evidence>
<dbReference type="SUPFAM" id="SSF81383">
    <property type="entry name" value="F-box domain"/>
    <property type="match status" value="1"/>
</dbReference>
<sequence length="396" mass="44870">MTMSMASFPRLPPELVELVMHELYESSKDLARCSLVCREWTVCARNHIAFSLVEKTIPEFLQYPKIFIATVCRLRIDAPSFSLSYEPILKMLPAFPRLHDLTLLCSFPDRFPMDLPHLPLLKKLKLSINFSSYNGFVGFVSDLPALQDLTLLDVGRWKNSQPFPILTFKALTLHLPTIPKHVMLSLRSENLTLEFDDILSFPYRKSLSQWMRNMGVHLRCLHLDGDDPEFVVLARADFRCNTNLKHLRLRNAVQLSWRHDAVVSRKVVPLLAAISPHCRLETLILEVDTVMDNHGSKPLADFLVEILDTPQFAAVQQIRLLVNEDTISSCLRAQSGKLLEKALSPLPESSTKKILLLRLLGIFANKPADISVTATENQRPASVQPPSFTIRATSAR</sequence>
<proteinExistence type="predicted"/>
<evidence type="ECO:0000256" key="1">
    <source>
        <dbReference type="SAM" id="MobiDB-lite"/>
    </source>
</evidence>
<dbReference type="Proteomes" id="UP001218188">
    <property type="component" value="Unassembled WGS sequence"/>
</dbReference>
<feature type="region of interest" description="Disordered" evidence="1">
    <location>
        <begin position="375"/>
        <end position="396"/>
    </location>
</feature>
<dbReference type="AlphaFoldDB" id="A0AAD6T8C5"/>
<dbReference type="Pfam" id="PF12937">
    <property type="entry name" value="F-box-like"/>
    <property type="match status" value="1"/>
</dbReference>
<evidence type="ECO:0000313" key="4">
    <source>
        <dbReference type="Proteomes" id="UP001218188"/>
    </source>
</evidence>
<protein>
    <recommendedName>
        <fullName evidence="2">F-box domain-containing protein</fullName>
    </recommendedName>
</protein>
<keyword evidence="4" id="KW-1185">Reference proteome</keyword>
<organism evidence="3 4">
    <name type="scientific">Mycena alexandri</name>
    <dbReference type="NCBI Taxonomy" id="1745969"/>
    <lineage>
        <taxon>Eukaryota</taxon>
        <taxon>Fungi</taxon>
        <taxon>Dikarya</taxon>
        <taxon>Basidiomycota</taxon>
        <taxon>Agaricomycotina</taxon>
        <taxon>Agaricomycetes</taxon>
        <taxon>Agaricomycetidae</taxon>
        <taxon>Agaricales</taxon>
        <taxon>Marasmiineae</taxon>
        <taxon>Mycenaceae</taxon>
        <taxon>Mycena</taxon>
    </lineage>
</organism>
<comment type="caution">
    <text evidence="3">The sequence shown here is derived from an EMBL/GenBank/DDBJ whole genome shotgun (WGS) entry which is preliminary data.</text>
</comment>
<dbReference type="InterPro" id="IPR036047">
    <property type="entry name" value="F-box-like_dom_sf"/>
</dbReference>
<dbReference type="InterPro" id="IPR032675">
    <property type="entry name" value="LRR_dom_sf"/>
</dbReference>
<gene>
    <name evidence="3" type="ORF">C8F04DRAFT_1392633</name>
</gene>
<dbReference type="InterPro" id="IPR001810">
    <property type="entry name" value="F-box_dom"/>
</dbReference>
<name>A0AAD6T8C5_9AGAR</name>
<accession>A0AAD6T8C5</accession>
<dbReference type="Gene3D" id="1.20.1280.50">
    <property type="match status" value="1"/>
</dbReference>
<reference evidence="3" key="1">
    <citation type="submission" date="2023-03" db="EMBL/GenBank/DDBJ databases">
        <title>Massive genome expansion in bonnet fungi (Mycena s.s.) driven by repeated elements and novel gene families across ecological guilds.</title>
        <authorList>
            <consortium name="Lawrence Berkeley National Laboratory"/>
            <person name="Harder C.B."/>
            <person name="Miyauchi S."/>
            <person name="Viragh M."/>
            <person name="Kuo A."/>
            <person name="Thoen E."/>
            <person name="Andreopoulos B."/>
            <person name="Lu D."/>
            <person name="Skrede I."/>
            <person name="Drula E."/>
            <person name="Henrissat B."/>
            <person name="Morin E."/>
            <person name="Kohler A."/>
            <person name="Barry K."/>
            <person name="LaButti K."/>
            <person name="Morin E."/>
            <person name="Salamov A."/>
            <person name="Lipzen A."/>
            <person name="Mereny Z."/>
            <person name="Hegedus B."/>
            <person name="Baldrian P."/>
            <person name="Stursova M."/>
            <person name="Weitz H."/>
            <person name="Taylor A."/>
            <person name="Grigoriev I.V."/>
            <person name="Nagy L.G."/>
            <person name="Martin F."/>
            <person name="Kauserud H."/>
        </authorList>
    </citation>
    <scope>NUCLEOTIDE SEQUENCE</scope>
    <source>
        <strain evidence="3">CBHHK200</strain>
    </source>
</reference>
<dbReference type="SUPFAM" id="SSF52047">
    <property type="entry name" value="RNI-like"/>
    <property type="match status" value="1"/>
</dbReference>
<dbReference type="Gene3D" id="3.80.10.10">
    <property type="entry name" value="Ribonuclease Inhibitor"/>
    <property type="match status" value="1"/>
</dbReference>